<evidence type="ECO:0000313" key="2">
    <source>
        <dbReference type="EMBL" id="MBB4286363.1"/>
    </source>
</evidence>
<dbReference type="Pfam" id="PF07484">
    <property type="entry name" value="Collar"/>
    <property type="match status" value="1"/>
</dbReference>
<dbReference type="Proteomes" id="UP000555728">
    <property type="component" value="Unassembled WGS sequence"/>
</dbReference>
<comment type="caution">
    <text evidence="2">The sequence shown here is derived from an EMBL/GenBank/DDBJ whole genome shotgun (WGS) entry which is preliminary data.</text>
</comment>
<dbReference type="RefSeq" id="WP_184435164.1">
    <property type="nucleotide sequence ID" value="NZ_JACIGI010000015.1"/>
</dbReference>
<dbReference type="InterPro" id="IPR011083">
    <property type="entry name" value="Phage_tail_collar_dom"/>
</dbReference>
<sequence length="177" mass="18870">MSEPFLGEIRAWPLTWTVEGWAPCDGRLLAIAQYTALFSLLGTTFGGDGRTTFGLPNLSGRMPVGQGRGPGLTLRRVGETGGVSDVTLSQPEIPPHTHSVHAVDSNAAETAPGPDVVLAKTPAGRATKPLYDIPDSYTLMNAQSVSNTGGNQAHENRQPYLMLNYQIALQGIYPPRS</sequence>
<feature type="domain" description="Phage tail collar" evidence="1">
    <location>
        <begin position="7"/>
        <end position="63"/>
    </location>
</feature>
<evidence type="ECO:0000259" key="1">
    <source>
        <dbReference type="Pfam" id="PF07484"/>
    </source>
</evidence>
<accession>A0A7W6WL62</accession>
<dbReference type="EMBL" id="JACIGI010000015">
    <property type="protein sequence ID" value="MBB4286363.1"/>
    <property type="molecule type" value="Genomic_DNA"/>
</dbReference>
<evidence type="ECO:0000313" key="3">
    <source>
        <dbReference type="Proteomes" id="UP000555728"/>
    </source>
</evidence>
<dbReference type="Gene3D" id="3.90.1340.10">
    <property type="entry name" value="Phage tail collar domain"/>
    <property type="match status" value="1"/>
</dbReference>
<dbReference type="AlphaFoldDB" id="A0A7W6WL62"/>
<organism evidence="2 3">
    <name type="scientific">Roseospira goensis</name>
    <dbReference type="NCBI Taxonomy" id="391922"/>
    <lineage>
        <taxon>Bacteria</taxon>
        <taxon>Pseudomonadati</taxon>
        <taxon>Pseudomonadota</taxon>
        <taxon>Alphaproteobacteria</taxon>
        <taxon>Rhodospirillales</taxon>
        <taxon>Rhodospirillaceae</taxon>
        <taxon>Roseospira</taxon>
    </lineage>
</organism>
<proteinExistence type="predicted"/>
<name>A0A7W6WL62_9PROT</name>
<dbReference type="InterPro" id="IPR037053">
    <property type="entry name" value="Phage_tail_collar_dom_sf"/>
</dbReference>
<protein>
    <submittedName>
        <fullName evidence="2">Microcystin-dependent protein</fullName>
    </submittedName>
</protein>
<reference evidence="2 3" key="1">
    <citation type="submission" date="2020-08" db="EMBL/GenBank/DDBJ databases">
        <title>Genome sequencing of Purple Non-Sulfur Bacteria from various extreme environments.</title>
        <authorList>
            <person name="Mayer M."/>
        </authorList>
    </citation>
    <scope>NUCLEOTIDE SEQUENCE [LARGE SCALE GENOMIC DNA]</scope>
    <source>
        <strain evidence="2 3">JA135</strain>
    </source>
</reference>
<gene>
    <name evidence="2" type="ORF">GGD88_002092</name>
</gene>
<keyword evidence="3" id="KW-1185">Reference proteome</keyword>
<dbReference type="SUPFAM" id="SSF88874">
    <property type="entry name" value="Receptor-binding domain of short tail fibre protein gp12"/>
    <property type="match status" value="1"/>
</dbReference>